<dbReference type="InterPro" id="IPR004861">
    <property type="entry name" value="Siw14-like"/>
</dbReference>
<dbReference type="PANTHER" id="PTHR31126">
    <property type="entry name" value="TYROSINE-PROTEIN PHOSPHATASE"/>
    <property type="match status" value="1"/>
</dbReference>
<dbReference type="OrthoDB" id="6375174at2759"/>
<dbReference type="Proteomes" id="UP000479710">
    <property type="component" value="Unassembled WGS sequence"/>
</dbReference>
<evidence type="ECO:0000313" key="3">
    <source>
        <dbReference type="Proteomes" id="UP000479710"/>
    </source>
</evidence>
<keyword evidence="1" id="KW-0378">Hydrolase</keyword>
<protein>
    <submittedName>
        <fullName evidence="2">Uncharacterized protein</fullName>
    </submittedName>
</protein>
<gene>
    <name evidence="2" type="ORF">E2562_001024</name>
</gene>
<comment type="caution">
    <text evidence="2">The sequence shown here is derived from an EMBL/GenBank/DDBJ whole genome shotgun (WGS) entry which is preliminary data.</text>
</comment>
<dbReference type="GO" id="GO:0016791">
    <property type="term" value="F:phosphatase activity"/>
    <property type="evidence" value="ECO:0007669"/>
    <property type="project" value="InterPro"/>
</dbReference>
<dbReference type="Gene3D" id="3.90.190.10">
    <property type="entry name" value="Protein tyrosine phosphatase superfamily"/>
    <property type="match status" value="1"/>
</dbReference>
<dbReference type="InterPro" id="IPR020428">
    <property type="entry name" value="PFA-DSPs"/>
</dbReference>
<dbReference type="AlphaFoldDB" id="A0A6G1EBX5"/>
<accession>A0A6G1EBX5</accession>
<dbReference type="EMBL" id="SPHZ02000003">
    <property type="protein sequence ID" value="KAF0922615.1"/>
    <property type="molecule type" value="Genomic_DNA"/>
</dbReference>
<dbReference type="GO" id="GO:0005737">
    <property type="term" value="C:cytoplasm"/>
    <property type="evidence" value="ECO:0007669"/>
    <property type="project" value="TreeGrafter"/>
</dbReference>
<proteinExistence type="predicted"/>
<dbReference type="Pfam" id="PF03162">
    <property type="entry name" value="Y_phosphatase2"/>
    <property type="match status" value="1"/>
</dbReference>
<dbReference type="PRINTS" id="PR01911">
    <property type="entry name" value="PFDSPHPHTASE"/>
</dbReference>
<evidence type="ECO:0000313" key="2">
    <source>
        <dbReference type="EMBL" id="KAF0922615.1"/>
    </source>
</evidence>
<dbReference type="SUPFAM" id="SSF52799">
    <property type="entry name" value="(Phosphotyrosine protein) phosphatases II"/>
    <property type="match status" value="1"/>
</dbReference>
<keyword evidence="3" id="KW-1185">Reference proteome</keyword>
<sequence>MILEQFDEAVEKADVAMVVPPSNFRMVGTGLYQSGFPEPTSFGFLRGLGLRSVVYLCLEPYPKANAEFLKAEGIRMFQFGIEGKKMITLSFFFLLIRVCV</sequence>
<dbReference type="PANTHER" id="PTHR31126:SF46">
    <property type="entry name" value="TYROSINE-PROTEIN PHOSPHATASE DSP5"/>
    <property type="match status" value="1"/>
</dbReference>
<organism evidence="2 3">
    <name type="scientific">Oryza meyeriana var. granulata</name>
    <dbReference type="NCBI Taxonomy" id="110450"/>
    <lineage>
        <taxon>Eukaryota</taxon>
        <taxon>Viridiplantae</taxon>
        <taxon>Streptophyta</taxon>
        <taxon>Embryophyta</taxon>
        <taxon>Tracheophyta</taxon>
        <taxon>Spermatophyta</taxon>
        <taxon>Magnoliopsida</taxon>
        <taxon>Liliopsida</taxon>
        <taxon>Poales</taxon>
        <taxon>Poaceae</taxon>
        <taxon>BOP clade</taxon>
        <taxon>Oryzoideae</taxon>
        <taxon>Oryzeae</taxon>
        <taxon>Oryzinae</taxon>
        <taxon>Oryza</taxon>
        <taxon>Oryza meyeriana</taxon>
    </lineage>
</organism>
<name>A0A6G1EBX5_9ORYZ</name>
<dbReference type="InterPro" id="IPR029021">
    <property type="entry name" value="Prot-tyrosine_phosphatase-like"/>
</dbReference>
<reference evidence="2 3" key="1">
    <citation type="submission" date="2019-11" db="EMBL/GenBank/DDBJ databases">
        <title>Whole genome sequence of Oryza granulata.</title>
        <authorList>
            <person name="Li W."/>
        </authorList>
    </citation>
    <scope>NUCLEOTIDE SEQUENCE [LARGE SCALE GENOMIC DNA]</scope>
    <source>
        <strain evidence="3">cv. Menghai</strain>
        <tissue evidence="2">Leaf</tissue>
    </source>
</reference>
<evidence type="ECO:0000256" key="1">
    <source>
        <dbReference type="ARBA" id="ARBA00022801"/>
    </source>
</evidence>